<protein>
    <submittedName>
        <fullName evidence="1">Uncharacterized protein</fullName>
    </submittedName>
</protein>
<accession>A0A2D4P6G4</accession>
<name>A0A2D4P6G4_MICSU</name>
<sequence length="131" mass="15536">MAQLMNRKRVNFVQFPDTQHFIPLPVLHRCIFFHTQEVRKLKRFQSCLLSVKKTSKNVYLASAYLHLIGNTFNSAKSIFETIFVLETWVCQTENKHLSCCYKGFYKMLGTASFNMYNSFFFSQQTIFLFNF</sequence>
<reference evidence="1" key="2">
    <citation type="submission" date="2017-11" db="EMBL/GenBank/DDBJ databases">
        <title>Coralsnake Venomics: Analyses of Venom Gland Transcriptomes and Proteomes of Six Brazilian Taxa.</title>
        <authorList>
            <person name="Aird S.D."/>
            <person name="Jorge da Silva N."/>
            <person name="Qiu L."/>
            <person name="Villar-Briones A."/>
            <person name="Aparecida-Saddi V."/>
            <person name="Campos-Telles M.P."/>
            <person name="Grau M."/>
            <person name="Mikheyev A.S."/>
        </authorList>
    </citation>
    <scope>NUCLEOTIDE SEQUENCE</scope>
    <source>
        <tissue evidence="1">Venom_gland</tissue>
    </source>
</reference>
<dbReference type="AlphaFoldDB" id="A0A2D4P6G4"/>
<evidence type="ECO:0000313" key="1">
    <source>
        <dbReference type="EMBL" id="LAB52743.1"/>
    </source>
</evidence>
<reference evidence="1" key="1">
    <citation type="submission" date="2017-07" db="EMBL/GenBank/DDBJ databases">
        <authorList>
            <person name="Mikheyev A."/>
            <person name="Grau M."/>
        </authorList>
    </citation>
    <scope>NUCLEOTIDE SEQUENCE</scope>
    <source>
        <tissue evidence="1">Venom_gland</tissue>
    </source>
</reference>
<proteinExistence type="predicted"/>
<organism evidence="1">
    <name type="scientific">Micrurus surinamensis</name>
    <name type="common">Surinam coral snake</name>
    <dbReference type="NCBI Taxonomy" id="129470"/>
    <lineage>
        <taxon>Eukaryota</taxon>
        <taxon>Metazoa</taxon>
        <taxon>Chordata</taxon>
        <taxon>Craniata</taxon>
        <taxon>Vertebrata</taxon>
        <taxon>Euteleostomi</taxon>
        <taxon>Lepidosauria</taxon>
        <taxon>Squamata</taxon>
        <taxon>Bifurcata</taxon>
        <taxon>Unidentata</taxon>
        <taxon>Episquamata</taxon>
        <taxon>Toxicofera</taxon>
        <taxon>Serpentes</taxon>
        <taxon>Colubroidea</taxon>
        <taxon>Elapidae</taxon>
        <taxon>Elapinae</taxon>
        <taxon>Micrurus</taxon>
    </lineage>
</organism>
<dbReference type="EMBL" id="IACN01039287">
    <property type="protein sequence ID" value="LAB52743.1"/>
    <property type="molecule type" value="Transcribed_RNA"/>
</dbReference>